<gene>
    <name evidence="3" type="ORF">SK128_015112</name>
</gene>
<protein>
    <recommendedName>
        <fullName evidence="2">Fibronectin type-III domain-containing protein</fullName>
    </recommendedName>
</protein>
<accession>A0AAN8ZZA1</accession>
<evidence type="ECO:0000256" key="1">
    <source>
        <dbReference type="SAM" id="MobiDB-lite"/>
    </source>
</evidence>
<proteinExistence type="predicted"/>
<keyword evidence="4" id="KW-1185">Reference proteome</keyword>
<feature type="region of interest" description="Disordered" evidence="1">
    <location>
        <begin position="173"/>
        <end position="204"/>
    </location>
</feature>
<evidence type="ECO:0000259" key="2">
    <source>
        <dbReference type="PROSITE" id="PS50853"/>
    </source>
</evidence>
<dbReference type="Gene3D" id="2.60.40.10">
    <property type="entry name" value="Immunoglobulins"/>
    <property type="match status" value="1"/>
</dbReference>
<dbReference type="InterPro" id="IPR003961">
    <property type="entry name" value="FN3_dom"/>
</dbReference>
<evidence type="ECO:0000313" key="3">
    <source>
        <dbReference type="EMBL" id="KAK7068769.1"/>
    </source>
</evidence>
<dbReference type="InterPro" id="IPR013783">
    <property type="entry name" value="Ig-like_fold"/>
</dbReference>
<reference evidence="3 4" key="1">
    <citation type="submission" date="2023-11" db="EMBL/GenBank/DDBJ databases">
        <title>Halocaridina rubra genome assembly.</title>
        <authorList>
            <person name="Smith C."/>
        </authorList>
    </citation>
    <scope>NUCLEOTIDE SEQUENCE [LARGE SCALE GENOMIC DNA]</scope>
    <source>
        <strain evidence="3">EP-1</strain>
        <tissue evidence="3">Whole</tissue>
    </source>
</reference>
<dbReference type="EMBL" id="JAXCGZ010017128">
    <property type="protein sequence ID" value="KAK7068769.1"/>
    <property type="molecule type" value="Genomic_DNA"/>
</dbReference>
<feature type="domain" description="Fibronectin type-III" evidence="2">
    <location>
        <begin position="174"/>
        <end position="226"/>
    </location>
</feature>
<dbReference type="Proteomes" id="UP001381693">
    <property type="component" value="Unassembled WGS sequence"/>
</dbReference>
<sequence>PKAPDINVTATNTSLNFTWEYPCPYFGSVDYILDVAGIRVNISITQGDQCTYNAQIDDLKPYNYYNYSLTSNIPSCDTNYTTAQTEKTNLSLSRDSVTSTKGREPNYTSETYKSTSPLIPNKTRSTDTTITPMKTTTTTIFKPEENCSNLTDSNDSCQYIKRDCYMTNQGVPSEPTSFSVTGPSLQGKYPSSRTVSLSWKSPDNPNGDLSEYLLEIRSDSAHANCT</sequence>
<comment type="caution">
    <text evidence="3">The sequence shown here is derived from an EMBL/GenBank/DDBJ whole genome shotgun (WGS) entry which is preliminary data.</text>
</comment>
<feature type="non-terminal residue" evidence="3">
    <location>
        <position position="1"/>
    </location>
</feature>
<dbReference type="SUPFAM" id="SSF49265">
    <property type="entry name" value="Fibronectin type III"/>
    <property type="match status" value="1"/>
</dbReference>
<organism evidence="3 4">
    <name type="scientific">Halocaridina rubra</name>
    <name type="common">Hawaiian red shrimp</name>
    <dbReference type="NCBI Taxonomy" id="373956"/>
    <lineage>
        <taxon>Eukaryota</taxon>
        <taxon>Metazoa</taxon>
        <taxon>Ecdysozoa</taxon>
        <taxon>Arthropoda</taxon>
        <taxon>Crustacea</taxon>
        <taxon>Multicrustacea</taxon>
        <taxon>Malacostraca</taxon>
        <taxon>Eumalacostraca</taxon>
        <taxon>Eucarida</taxon>
        <taxon>Decapoda</taxon>
        <taxon>Pleocyemata</taxon>
        <taxon>Caridea</taxon>
        <taxon>Atyoidea</taxon>
        <taxon>Atyidae</taxon>
        <taxon>Halocaridina</taxon>
    </lineage>
</organism>
<dbReference type="CDD" id="cd00063">
    <property type="entry name" value="FN3"/>
    <property type="match status" value="1"/>
</dbReference>
<feature type="compositionally biased region" description="Polar residues" evidence="1">
    <location>
        <begin position="92"/>
        <end position="118"/>
    </location>
</feature>
<name>A0AAN8ZZA1_HALRR</name>
<evidence type="ECO:0000313" key="4">
    <source>
        <dbReference type="Proteomes" id="UP001381693"/>
    </source>
</evidence>
<feature type="non-terminal residue" evidence="3">
    <location>
        <position position="226"/>
    </location>
</feature>
<feature type="region of interest" description="Disordered" evidence="1">
    <location>
        <begin position="92"/>
        <end position="129"/>
    </location>
</feature>
<dbReference type="InterPro" id="IPR036116">
    <property type="entry name" value="FN3_sf"/>
</dbReference>
<dbReference type="PROSITE" id="PS50853">
    <property type="entry name" value="FN3"/>
    <property type="match status" value="1"/>
</dbReference>
<dbReference type="AlphaFoldDB" id="A0AAN8ZZA1"/>